<evidence type="ECO:0000256" key="7">
    <source>
        <dbReference type="ARBA" id="ARBA00023015"/>
    </source>
</evidence>
<dbReference type="InterPro" id="IPR013087">
    <property type="entry name" value="Znf_C2H2_type"/>
</dbReference>
<dbReference type="SUPFAM" id="SSF57667">
    <property type="entry name" value="beta-beta-alpha zinc fingers"/>
    <property type="match status" value="3"/>
</dbReference>
<evidence type="ECO:0000256" key="2">
    <source>
        <dbReference type="ARBA" id="ARBA00022723"/>
    </source>
</evidence>
<evidence type="ECO:0000256" key="6">
    <source>
        <dbReference type="ARBA" id="ARBA00022884"/>
    </source>
</evidence>
<reference evidence="12 13" key="1">
    <citation type="submission" date="2024-04" db="EMBL/GenBank/DDBJ databases">
        <authorList>
            <person name="Rising A."/>
            <person name="Reimegard J."/>
            <person name="Sonavane S."/>
            <person name="Akerstrom W."/>
            <person name="Nylinder S."/>
            <person name="Hedman E."/>
            <person name="Kallberg Y."/>
        </authorList>
    </citation>
    <scope>NUCLEOTIDE SEQUENCE [LARGE SCALE GENOMIC DNA]</scope>
</reference>
<evidence type="ECO:0000256" key="4">
    <source>
        <dbReference type="ARBA" id="ARBA00022771"/>
    </source>
</evidence>
<dbReference type="Proteomes" id="UP001497382">
    <property type="component" value="Unassembled WGS sequence"/>
</dbReference>
<keyword evidence="13" id="KW-1185">Reference proteome</keyword>
<evidence type="ECO:0000313" key="13">
    <source>
        <dbReference type="Proteomes" id="UP001497382"/>
    </source>
</evidence>
<dbReference type="PANTHER" id="PTHR46179">
    <property type="entry name" value="ZINC FINGER PROTEIN"/>
    <property type="match status" value="1"/>
</dbReference>
<dbReference type="InterPro" id="IPR036236">
    <property type="entry name" value="Znf_C2H2_sf"/>
</dbReference>
<keyword evidence="2" id="KW-0479">Metal-binding</keyword>
<dbReference type="PROSITE" id="PS50157">
    <property type="entry name" value="ZINC_FINGER_C2H2_2"/>
    <property type="match status" value="4"/>
</dbReference>
<sequence>MKVHEGYPCKIPGCDKVFEKWTLYVQHVRDFHRPEYKCQVCSKVFSTSYALKLHAPIHEESRLVYPCEVPNCSRYYFAERNLKWHMRKYHAKRPFMCDQENCHRAFKTEADLADHILYHGKKKPRKKKNKPKKTKPSIAEILSGVAEIKQVNRKSKQVLTEEKEESNVIVSSSQLNLNDLELDTTKFLSIDSLESNQSPLEETPCVLVNERAVNCASSKAKCVQNLYESSQLDISSEIVSFSLNSNDDNVIEESKVGKLLSKENILEMDQSAIAEELDSVCSSEKLIVPLECEINSSSTKLKVPESAIQAYTTIEVVCGENLSQFISVPLIQIDKHWNKNTSVHIGPVS</sequence>
<comment type="caution">
    <text evidence="12">The sequence shown here is derived from an EMBL/GenBank/DDBJ whole genome shotgun (WGS) entry which is preliminary data.</text>
</comment>
<feature type="domain" description="C2H2-type" evidence="11">
    <location>
        <begin position="36"/>
        <end position="63"/>
    </location>
</feature>
<dbReference type="PROSITE" id="PS00028">
    <property type="entry name" value="ZINC_FINGER_C2H2_1"/>
    <property type="match status" value="4"/>
</dbReference>
<protein>
    <recommendedName>
        <fullName evidence="11">C2H2-type domain-containing protein</fullName>
    </recommendedName>
</protein>
<keyword evidence="9" id="KW-0539">Nucleus</keyword>
<feature type="domain" description="C2H2-type" evidence="11">
    <location>
        <begin position="7"/>
        <end position="37"/>
    </location>
</feature>
<evidence type="ECO:0000256" key="5">
    <source>
        <dbReference type="ARBA" id="ARBA00022833"/>
    </source>
</evidence>
<feature type="domain" description="C2H2-type" evidence="11">
    <location>
        <begin position="95"/>
        <end position="124"/>
    </location>
</feature>
<evidence type="ECO:0000256" key="9">
    <source>
        <dbReference type="ARBA" id="ARBA00023242"/>
    </source>
</evidence>
<feature type="domain" description="C2H2-type" evidence="11">
    <location>
        <begin position="65"/>
        <end position="94"/>
    </location>
</feature>
<dbReference type="SMART" id="SM00355">
    <property type="entry name" value="ZnF_C2H2"/>
    <property type="match status" value="4"/>
</dbReference>
<proteinExistence type="predicted"/>
<name>A0AAV1ZCB9_9ARAC</name>
<dbReference type="Pfam" id="PF00096">
    <property type="entry name" value="zf-C2H2"/>
    <property type="match status" value="2"/>
</dbReference>
<dbReference type="PANTHER" id="PTHR46179:SF13">
    <property type="entry name" value="C2H2-TYPE DOMAIN-CONTAINING PROTEIN"/>
    <property type="match status" value="1"/>
</dbReference>
<organism evidence="12 13">
    <name type="scientific">Larinioides sclopetarius</name>
    <dbReference type="NCBI Taxonomy" id="280406"/>
    <lineage>
        <taxon>Eukaryota</taxon>
        <taxon>Metazoa</taxon>
        <taxon>Ecdysozoa</taxon>
        <taxon>Arthropoda</taxon>
        <taxon>Chelicerata</taxon>
        <taxon>Arachnida</taxon>
        <taxon>Araneae</taxon>
        <taxon>Araneomorphae</taxon>
        <taxon>Entelegynae</taxon>
        <taxon>Araneoidea</taxon>
        <taxon>Araneidae</taxon>
        <taxon>Larinioides</taxon>
    </lineage>
</organism>
<comment type="subcellular location">
    <subcellularLocation>
        <location evidence="1">Nucleus</location>
    </subcellularLocation>
</comment>
<keyword evidence="8" id="KW-0804">Transcription</keyword>
<dbReference type="GO" id="GO:0008270">
    <property type="term" value="F:zinc ion binding"/>
    <property type="evidence" value="ECO:0007669"/>
    <property type="project" value="UniProtKB-KW"/>
</dbReference>
<dbReference type="Gene3D" id="3.30.160.60">
    <property type="entry name" value="Classic Zinc Finger"/>
    <property type="match status" value="2"/>
</dbReference>
<accession>A0AAV1ZCB9</accession>
<keyword evidence="4 10" id="KW-0863">Zinc-finger</keyword>
<keyword evidence="3" id="KW-0677">Repeat</keyword>
<evidence type="ECO:0000256" key="3">
    <source>
        <dbReference type="ARBA" id="ARBA00022737"/>
    </source>
</evidence>
<dbReference type="Pfam" id="PF22110">
    <property type="entry name" value="TFIIIA_zf-C2H2"/>
    <property type="match status" value="1"/>
</dbReference>
<dbReference type="InterPro" id="IPR051061">
    <property type="entry name" value="Zinc_finger_trans_reg"/>
</dbReference>
<keyword evidence="7" id="KW-0805">Transcription regulation</keyword>
<dbReference type="InterPro" id="IPR054599">
    <property type="entry name" value="TFIIIA_Zfn-C2H2"/>
</dbReference>
<keyword evidence="5" id="KW-0862">Zinc</keyword>
<evidence type="ECO:0000313" key="12">
    <source>
        <dbReference type="EMBL" id="CAL1269386.1"/>
    </source>
</evidence>
<dbReference type="GO" id="GO:0005634">
    <property type="term" value="C:nucleus"/>
    <property type="evidence" value="ECO:0007669"/>
    <property type="project" value="UniProtKB-SubCell"/>
</dbReference>
<dbReference type="GO" id="GO:0006357">
    <property type="term" value="P:regulation of transcription by RNA polymerase II"/>
    <property type="evidence" value="ECO:0007669"/>
    <property type="project" value="TreeGrafter"/>
</dbReference>
<evidence type="ECO:0000256" key="10">
    <source>
        <dbReference type="PROSITE-ProRule" id="PRU00042"/>
    </source>
</evidence>
<keyword evidence="6" id="KW-0694">RNA-binding</keyword>
<dbReference type="GO" id="GO:0003723">
    <property type="term" value="F:RNA binding"/>
    <property type="evidence" value="ECO:0007669"/>
    <property type="project" value="UniProtKB-KW"/>
</dbReference>
<dbReference type="EMBL" id="CAXIEN010000040">
    <property type="protein sequence ID" value="CAL1269386.1"/>
    <property type="molecule type" value="Genomic_DNA"/>
</dbReference>
<evidence type="ECO:0000256" key="8">
    <source>
        <dbReference type="ARBA" id="ARBA00023163"/>
    </source>
</evidence>
<dbReference type="AlphaFoldDB" id="A0AAV1ZCB9"/>
<evidence type="ECO:0000256" key="1">
    <source>
        <dbReference type="ARBA" id="ARBA00004123"/>
    </source>
</evidence>
<evidence type="ECO:0000259" key="11">
    <source>
        <dbReference type="PROSITE" id="PS50157"/>
    </source>
</evidence>
<gene>
    <name evidence="12" type="ORF">LARSCL_LOCUS4696</name>
</gene>